<accession>A0ABN0QXY8</accession>
<dbReference type="EMBL" id="JAOL01000120">
    <property type="protein sequence ID" value="EUA89582.1"/>
    <property type="molecule type" value="Genomic_DNA"/>
</dbReference>
<evidence type="ECO:0000256" key="1">
    <source>
        <dbReference type="SAM" id="MobiDB-lite"/>
    </source>
</evidence>
<evidence type="ECO:0008006" key="4">
    <source>
        <dbReference type="Google" id="ProtNLM"/>
    </source>
</evidence>
<feature type="compositionally biased region" description="Polar residues" evidence="1">
    <location>
        <begin position="94"/>
        <end position="108"/>
    </location>
</feature>
<dbReference type="Proteomes" id="UP000020681">
    <property type="component" value="Unassembled WGS sequence"/>
</dbReference>
<name>A0ABN0QXY8_MYCUL</name>
<sequence length="149" mass="16501">MSIALLREMFEKMVVAKNAELIGHYYDPDFVMYSDGLRQEFAEFNEGHRKIYASAISYAIEYDEDAWVQAPTGSPDACGSPHRGPGKSRRESKSYSSPHTETAASTESGRQHGRVGAMWPRSKTTDRPRPVAPRRPDARASDHRSGGGG</sequence>
<gene>
    <name evidence="2" type="ORF">I551_3958</name>
</gene>
<organism evidence="2 3">
    <name type="scientific">Mycobacterium ulcerans str. Harvey</name>
    <dbReference type="NCBI Taxonomy" id="1299332"/>
    <lineage>
        <taxon>Bacteria</taxon>
        <taxon>Bacillati</taxon>
        <taxon>Actinomycetota</taxon>
        <taxon>Actinomycetes</taxon>
        <taxon>Mycobacteriales</taxon>
        <taxon>Mycobacteriaceae</taxon>
        <taxon>Mycobacterium</taxon>
        <taxon>Mycobacterium ulcerans group</taxon>
    </lineage>
</organism>
<protein>
    <recommendedName>
        <fullName evidence="4">SnoaL-like domain protein</fullName>
    </recommendedName>
</protein>
<feature type="compositionally biased region" description="Basic and acidic residues" evidence="1">
    <location>
        <begin position="123"/>
        <end position="149"/>
    </location>
</feature>
<keyword evidence="3" id="KW-1185">Reference proteome</keyword>
<evidence type="ECO:0000313" key="2">
    <source>
        <dbReference type="EMBL" id="EUA89582.1"/>
    </source>
</evidence>
<proteinExistence type="predicted"/>
<comment type="caution">
    <text evidence="2">The sequence shown here is derived from an EMBL/GenBank/DDBJ whole genome shotgun (WGS) entry which is preliminary data.</text>
</comment>
<feature type="region of interest" description="Disordered" evidence="1">
    <location>
        <begin position="69"/>
        <end position="149"/>
    </location>
</feature>
<reference evidence="2 3" key="1">
    <citation type="submission" date="2014-01" db="EMBL/GenBank/DDBJ databases">
        <authorList>
            <person name="Dobos K."/>
            <person name="Lenaerts A."/>
            <person name="Ordway D."/>
            <person name="DeGroote M.A."/>
            <person name="Parker T."/>
            <person name="Sizemore C."/>
            <person name="Tallon L.J."/>
            <person name="Sadzewicz L.K."/>
            <person name="Sengamalay N."/>
            <person name="Fraser C.M."/>
            <person name="Hine E."/>
            <person name="Shefchek K.A."/>
            <person name="Das S.P."/>
            <person name="Tettelin H."/>
        </authorList>
    </citation>
    <scope>NUCLEOTIDE SEQUENCE [LARGE SCALE GENOMIC DNA]</scope>
    <source>
        <strain evidence="2 3">Harvey</strain>
    </source>
</reference>
<evidence type="ECO:0000313" key="3">
    <source>
        <dbReference type="Proteomes" id="UP000020681"/>
    </source>
</evidence>